<feature type="compositionally biased region" description="Basic residues" evidence="2">
    <location>
        <begin position="653"/>
        <end position="662"/>
    </location>
</feature>
<gene>
    <name evidence="3" type="ORF">SEMRO_935_G221940.1</name>
</gene>
<protein>
    <submittedName>
        <fullName evidence="3">Uncharacterized protein</fullName>
    </submittedName>
</protein>
<evidence type="ECO:0000256" key="1">
    <source>
        <dbReference type="SAM" id="Coils"/>
    </source>
</evidence>
<accession>A0A9N8HLQ1</accession>
<organism evidence="3 4">
    <name type="scientific">Seminavis robusta</name>
    <dbReference type="NCBI Taxonomy" id="568900"/>
    <lineage>
        <taxon>Eukaryota</taxon>
        <taxon>Sar</taxon>
        <taxon>Stramenopiles</taxon>
        <taxon>Ochrophyta</taxon>
        <taxon>Bacillariophyta</taxon>
        <taxon>Bacillariophyceae</taxon>
        <taxon>Bacillariophycidae</taxon>
        <taxon>Naviculales</taxon>
        <taxon>Naviculaceae</taxon>
        <taxon>Seminavis</taxon>
    </lineage>
</organism>
<keyword evidence="1" id="KW-0175">Coiled coil</keyword>
<comment type="caution">
    <text evidence="3">The sequence shown here is derived from an EMBL/GenBank/DDBJ whole genome shotgun (WGS) entry which is preliminary data.</text>
</comment>
<dbReference type="EMBL" id="CAICTM010000933">
    <property type="protein sequence ID" value="CAB9518441.1"/>
    <property type="molecule type" value="Genomic_DNA"/>
</dbReference>
<feature type="coiled-coil region" evidence="1">
    <location>
        <begin position="154"/>
        <end position="190"/>
    </location>
</feature>
<evidence type="ECO:0000313" key="3">
    <source>
        <dbReference type="EMBL" id="CAB9518441.1"/>
    </source>
</evidence>
<evidence type="ECO:0000256" key="2">
    <source>
        <dbReference type="SAM" id="MobiDB-lite"/>
    </source>
</evidence>
<dbReference type="Proteomes" id="UP001153069">
    <property type="component" value="Unassembled WGS sequence"/>
</dbReference>
<name>A0A9N8HLQ1_9STRA</name>
<evidence type="ECO:0000313" key="4">
    <source>
        <dbReference type="Proteomes" id="UP001153069"/>
    </source>
</evidence>
<sequence>MSNLALWHQQQRLTQFRYQQHQAPSRALTFSDTREQGTPYYVPAPSYSSHPPVPLVERTPYQQSFPSGELSGFDSHWRWQQQQQQDVGVPPFYHHQFGQEQQQLTSHHFLPLREHEHQPPYHYSASTGVAQPHWQQDLGGQTQLREQNLHALVVQQQQRNHELQLELLAREQEQRHRAQQQELIRQQQQESLRLVLEKQQQESLRLALKKQRQLGKQRQLELQQKLDLEQKLELQQQWELQQHLLVRQHPVVLNEPPKVMPPSAVDDEQPPRCRNRVKPAVKNINQHPHNINEETKETKKSMEEKHVLRVTEPMKTPKERYDQCQKLGALQNEKYGSARRSNARRTRATEGNITAYIPDNDPLLDHPNHHFAKIQYHDDTVLQAMMEGRETKKIQHVKRPGKSKIDVLGERDNGILVELSIPYENDSFIRDIADSSRKLVLEHKDPELQERLKELALLSSKTYTVKGGDSAPALFRAAEVHYNQERKEGIQFMKIHTDKVGSMVTIYVLEGVSWNFVVVPMDGEGEAPSFDSTSGDYDDYVAWKNELKNSNEAEFELVEQYEEVLKKNGKGSVVVYKLIPGQRLIFDAMGLTHGVIVPGGQKRSVVVFHDLLPQWDGFAEVRKSPNVTAPAGTTEDTDYGSRKRGNAAGPQLRRSKRRMASV</sequence>
<dbReference type="AlphaFoldDB" id="A0A9N8HLQ1"/>
<reference evidence="3" key="1">
    <citation type="submission" date="2020-06" db="EMBL/GenBank/DDBJ databases">
        <authorList>
            <consortium name="Plant Systems Biology data submission"/>
        </authorList>
    </citation>
    <scope>NUCLEOTIDE SEQUENCE</scope>
    <source>
        <strain evidence="3">D6</strain>
    </source>
</reference>
<feature type="region of interest" description="Disordered" evidence="2">
    <location>
        <begin position="623"/>
        <end position="662"/>
    </location>
</feature>
<proteinExistence type="predicted"/>
<keyword evidence="4" id="KW-1185">Reference proteome</keyword>